<dbReference type="InterPro" id="IPR009721">
    <property type="entry name" value="O-acyltransferase_WSD1_C"/>
</dbReference>
<protein>
    <recommendedName>
        <fullName evidence="1">O-acyltransferase WSD1 C-terminal domain-containing protein</fullName>
    </recommendedName>
</protein>
<dbReference type="Gramene" id="AUR62013232-RA">
    <property type="protein sequence ID" value="AUR62013232-RA:cds"/>
    <property type="gene ID" value="AUR62013232"/>
</dbReference>
<dbReference type="GO" id="GO:0008374">
    <property type="term" value="F:O-acyltransferase activity"/>
    <property type="evidence" value="ECO:0007669"/>
    <property type="project" value="InterPro"/>
</dbReference>
<accession>A0A803LGY5</accession>
<evidence type="ECO:0000259" key="1">
    <source>
        <dbReference type="Pfam" id="PF06974"/>
    </source>
</evidence>
<dbReference type="GO" id="GO:0019432">
    <property type="term" value="P:triglyceride biosynthetic process"/>
    <property type="evidence" value="ECO:0007669"/>
    <property type="project" value="TreeGrafter"/>
</dbReference>
<keyword evidence="3" id="KW-1185">Reference proteome</keyword>
<reference evidence="2" key="2">
    <citation type="submission" date="2021-03" db="UniProtKB">
        <authorList>
            <consortium name="EnsemblPlants"/>
        </authorList>
    </citation>
    <scope>IDENTIFICATION</scope>
</reference>
<evidence type="ECO:0000313" key="3">
    <source>
        <dbReference type="Proteomes" id="UP000596660"/>
    </source>
</evidence>
<feature type="domain" description="O-acyltransferase WSD1 C-terminal" evidence="1">
    <location>
        <begin position="281"/>
        <end position="424"/>
    </location>
</feature>
<proteinExistence type="predicted"/>
<name>A0A803LGY5_CHEQI</name>
<dbReference type="PANTHER" id="PTHR31650">
    <property type="entry name" value="O-ACYLTRANSFERASE (WSD1-LIKE) FAMILY PROTEIN"/>
    <property type="match status" value="1"/>
</dbReference>
<organism evidence="2 3">
    <name type="scientific">Chenopodium quinoa</name>
    <name type="common">Quinoa</name>
    <dbReference type="NCBI Taxonomy" id="63459"/>
    <lineage>
        <taxon>Eukaryota</taxon>
        <taxon>Viridiplantae</taxon>
        <taxon>Streptophyta</taxon>
        <taxon>Embryophyta</taxon>
        <taxon>Tracheophyta</taxon>
        <taxon>Spermatophyta</taxon>
        <taxon>Magnoliopsida</taxon>
        <taxon>eudicotyledons</taxon>
        <taxon>Gunneridae</taxon>
        <taxon>Pentapetalae</taxon>
        <taxon>Caryophyllales</taxon>
        <taxon>Chenopodiaceae</taxon>
        <taxon>Chenopodioideae</taxon>
        <taxon>Atripliceae</taxon>
        <taxon>Chenopodium</taxon>
    </lineage>
</organism>
<dbReference type="PANTHER" id="PTHR31650:SF41">
    <property type="entry name" value="O-ACYLTRANSFERASE WSD1-LIKE ISOFORM X1"/>
    <property type="match status" value="1"/>
</dbReference>
<evidence type="ECO:0000313" key="2">
    <source>
        <dbReference type="EnsemblPlants" id="AUR62013232-RA:cds"/>
    </source>
</evidence>
<dbReference type="Pfam" id="PF06974">
    <property type="entry name" value="WS_DGAT_C"/>
    <property type="match status" value="1"/>
</dbReference>
<dbReference type="EnsemblPlants" id="AUR62013232-RA">
    <property type="protein sequence ID" value="AUR62013232-RA:cds"/>
    <property type="gene ID" value="AUR62013232"/>
</dbReference>
<reference evidence="2" key="1">
    <citation type="journal article" date="2017" name="Nature">
        <title>The genome of Chenopodium quinoa.</title>
        <authorList>
            <person name="Jarvis D.E."/>
            <person name="Ho Y.S."/>
            <person name="Lightfoot D.J."/>
            <person name="Schmoeckel S.M."/>
            <person name="Li B."/>
            <person name="Borm T.J.A."/>
            <person name="Ohyanagi H."/>
            <person name="Mineta K."/>
            <person name="Michell C.T."/>
            <person name="Saber N."/>
            <person name="Kharbatia N.M."/>
            <person name="Rupper R.R."/>
            <person name="Sharp A.R."/>
            <person name="Dally N."/>
            <person name="Boughton B.A."/>
            <person name="Woo Y.H."/>
            <person name="Gao G."/>
            <person name="Schijlen E.G.W.M."/>
            <person name="Guo X."/>
            <person name="Momin A.A."/>
            <person name="Negrao S."/>
            <person name="Al-Babili S."/>
            <person name="Gehring C."/>
            <person name="Roessner U."/>
            <person name="Jung C."/>
            <person name="Murphy K."/>
            <person name="Arold S.T."/>
            <person name="Gojobori T."/>
            <person name="van der Linden C.G."/>
            <person name="van Loo E.N."/>
            <person name="Jellen E.N."/>
            <person name="Maughan P.J."/>
            <person name="Tester M."/>
        </authorList>
    </citation>
    <scope>NUCLEOTIDE SEQUENCE [LARGE SCALE GENOMIC DNA]</scope>
    <source>
        <strain evidence="2">cv. PI 614886</strain>
    </source>
</reference>
<dbReference type="GO" id="GO:0005886">
    <property type="term" value="C:plasma membrane"/>
    <property type="evidence" value="ECO:0007669"/>
    <property type="project" value="TreeGrafter"/>
</dbReference>
<dbReference type="Proteomes" id="UP000596660">
    <property type="component" value="Unplaced"/>
</dbReference>
<dbReference type="InterPro" id="IPR045034">
    <property type="entry name" value="O-acyltransferase_WSD1-like"/>
</dbReference>
<dbReference type="AlphaFoldDB" id="A0A803LGY5"/>
<sequence>MNYQKGSHISGDPPTPVTRVSIHPKHNHVIHCVLGFKNPIDVNTLKDELSNSVMVKIPRFLSLLVVDNNNGTEHWKKTDVNLDDHIFIHDDDDDDGEPPMSDDDAINAYLADIALSPPMSLDKPLWELHIMHKHKCSILRVHHAVADGMSLMSLLWTMGNNSSIRCVSDGKQLHHDAQNHPIVMSSKNDQSFRKKGSIKKKGLWEGLMYIWVSLVLVLKFIGRSLWVKDKKSVISGIEGVELWPRKVVTAKFQISDMKTIKNAIPNVNVFNMISENSRAPWGNIFAMVLLPITYFKRDLNALAYIARAKAVMDQKKRSMEARLCFELGYLIFSLFGSKIGGELFYNLFTHTSFLMSNIAGPLEPISLAANPITFIRITSSAQAHAFTLHMVSYAGKADLQIQVAKEVIPDPEFLATCIENALLEAKEAANARVTK</sequence>
<dbReference type="SUPFAM" id="SSF52777">
    <property type="entry name" value="CoA-dependent acyltransferases"/>
    <property type="match status" value="1"/>
</dbReference>